<dbReference type="PANTHER" id="PTHR45662:SF2">
    <property type="entry name" value="PHOSPHATIDYLINOSITOL-3-PHOSPHATASE SAC1"/>
    <property type="match status" value="1"/>
</dbReference>
<name>A0A8S1K078_9CILI</name>
<evidence type="ECO:0000256" key="1">
    <source>
        <dbReference type="SAM" id="Phobius"/>
    </source>
</evidence>
<accession>A0A8S1K078</accession>
<comment type="caution">
    <text evidence="3">The sequence shown here is derived from an EMBL/GenBank/DDBJ whole genome shotgun (WGS) entry which is preliminary data.</text>
</comment>
<proteinExistence type="predicted"/>
<dbReference type="PROSITE" id="PS50275">
    <property type="entry name" value="SAC"/>
    <property type="match status" value="1"/>
</dbReference>
<dbReference type="GO" id="GO:0005783">
    <property type="term" value="C:endoplasmic reticulum"/>
    <property type="evidence" value="ECO:0007669"/>
    <property type="project" value="TreeGrafter"/>
</dbReference>
<evidence type="ECO:0000313" key="3">
    <source>
        <dbReference type="EMBL" id="CAD8046879.1"/>
    </source>
</evidence>
<reference evidence="3" key="1">
    <citation type="submission" date="2021-01" db="EMBL/GenBank/DDBJ databases">
        <authorList>
            <consortium name="Genoscope - CEA"/>
            <person name="William W."/>
        </authorList>
    </citation>
    <scope>NUCLEOTIDE SEQUENCE</scope>
</reference>
<gene>
    <name evidence="3" type="ORF">PSON_ATCC_30995.1.T0020112</name>
</gene>
<feature type="domain" description="SAC" evidence="2">
    <location>
        <begin position="120"/>
        <end position="453"/>
    </location>
</feature>
<feature type="transmembrane region" description="Helical" evidence="1">
    <location>
        <begin position="515"/>
        <end position="534"/>
    </location>
</feature>
<keyword evidence="1" id="KW-1133">Transmembrane helix</keyword>
<evidence type="ECO:0000313" key="4">
    <source>
        <dbReference type="Proteomes" id="UP000692954"/>
    </source>
</evidence>
<dbReference type="EMBL" id="CAJJDN010000002">
    <property type="protein sequence ID" value="CAD8046879.1"/>
    <property type="molecule type" value="Genomic_DNA"/>
</dbReference>
<dbReference type="GO" id="GO:0043812">
    <property type="term" value="F:phosphatidylinositol-4-phosphate phosphatase activity"/>
    <property type="evidence" value="ECO:0007669"/>
    <property type="project" value="TreeGrafter"/>
</dbReference>
<keyword evidence="4" id="KW-1185">Reference proteome</keyword>
<keyword evidence="1" id="KW-0812">Transmembrane</keyword>
<dbReference type="Proteomes" id="UP000692954">
    <property type="component" value="Unassembled WGS sequence"/>
</dbReference>
<keyword evidence="1" id="KW-0472">Membrane</keyword>
<dbReference type="InterPro" id="IPR002013">
    <property type="entry name" value="SAC_dom"/>
</dbReference>
<dbReference type="AlphaFoldDB" id="A0A8S1K078"/>
<dbReference type="Pfam" id="PF02383">
    <property type="entry name" value="Syja_N"/>
    <property type="match status" value="1"/>
</dbReference>
<dbReference type="PANTHER" id="PTHR45662">
    <property type="entry name" value="PHOSPHATIDYLINOSITIDE PHOSPHATASE SAC1"/>
    <property type="match status" value="1"/>
</dbReference>
<protein>
    <recommendedName>
        <fullName evidence="2">SAC domain-containing protein</fullName>
    </recommendedName>
</protein>
<evidence type="ECO:0000259" key="2">
    <source>
        <dbReference type="PROSITE" id="PS50275"/>
    </source>
</evidence>
<dbReference type="GO" id="GO:0046856">
    <property type="term" value="P:phosphatidylinositol dephosphorylation"/>
    <property type="evidence" value="ECO:0007669"/>
    <property type="project" value="TreeGrafter"/>
</dbReference>
<organism evidence="3 4">
    <name type="scientific">Paramecium sonneborni</name>
    <dbReference type="NCBI Taxonomy" id="65129"/>
    <lineage>
        <taxon>Eukaryota</taxon>
        <taxon>Sar</taxon>
        <taxon>Alveolata</taxon>
        <taxon>Ciliophora</taxon>
        <taxon>Intramacronucleata</taxon>
        <taxon>Oligohymenophorea</taxon>
        <taxon>Peniculida</taxon>
        <taxon>Parameciidae</taxon>
        <taxon>Paramecium</taxon>
    </lineage>
</organism>
<dbReference type="OrthoDB" id="405996at2759"/>
<sequence>MADASQIYSQKKYLYRQDGLFIRFNDNDKELIIRSQNGQIDVQLRQKFQDVNLQQSDCLEFNAIYGIITLRQLNYLVVVVKAASISSIMNLPILQAEKFQFIPIEDKKINSKDAQYIAGLQEIFNTKTFYYSDQYDLTNSLQRYIENKGVRKPLSQFWVNSENSKPFRLCNPEQWIPIFISGLIAIKYFKLNEIDCQICLISRRDKRRMGRRFISRGADLDGNCSNFAETEQIFRYQSNYFSFLQSRGSMPFKWIQKPDLKWAPKAKILGDITTNTEIAQKHFSDQFQLGIQRHILVNLIDKKGTQNILGNYYNEIINRLKIDNLRYIWFDFHHECRGMKYQNLSKLINMMASDLKLEDQFNFDLKSGTSQLNIINVMTTQKCIIRTNCVDCLDRTNVVQSVIARHQLWNILQKLGIRRNTNLAMEPFPDKLEQIFRDIWTLNADTISLLYTGTGALKTDSTKKGKRTVLGAIEDGRRSIIRYFIGNFHDGGIQNNIDVLTNKIDLKKHQFNNRFFTGWHCLILIFASVQFGLWKFSGLALENQKMNQFLGIQKKQENNNEQLKMTIAQFVLVATGMFIIRTFILSKYKLFVREAKLNH</sequence>
<feature type="transmembrane region" description="Helical" evidence="1">
    <location>
        <begin position="567"/>
        <end position="586"/>
    </location>
</feature>